<evidence type="ECO:0000313" key="2">
    <source>
        <dbReference type="EMBL" id="HDY58429.1"/>
    </source>
</evidence>
<keyword evidence="2" id="KW-0489">Methyltransferase</keyword>
<reference evidence="2" key="1">
    <citation type="journal article" date="2020" name="mSystems">
        <title>Genome- and Community-Level Interaction Insights into Carbon Utilization and Element Cycling Functions of Hydrothermarchaeota in Hydrothermal Sediment.</title>
        <authorList>
            <person name="Zhou Z."/>
            <person name="Liu Y."/>
            <person name="Xu W."/>
            <person name="Pan J."/>
            <person name="Luo Z.H."/>
            <person name="Li M."/>
        </authorList>
    </citation>
    <scope>NUCLEOTIDE SEQUENCE [LARGE SCALE GENOMIC DNA]</scope>
    <source>
        <strain evidence="2">SpSt-258</strain>
    </source>
</reference>
<dbReference type="InterPro" id="IPR041698">
    <property type="entry name" value="Methyltransf_25"/>
</dbReference>
<dbReference type="PANTHER" id="PTHR44068:SF11">
    <property type="entry name" value="GERANYL DIPHOSPHATE 2-C-METHYLTRANSFERASE"/>
    <property type="match status" value="1"/>
</dbReference>
<comment type="caution">
    <text evidence="2">The sequence shown here is derived from an EMBL/GenBank/DDBJ whole genome shotgun (WGS) entry which is preliminary data.</text>
</comment>
<dbReference type="InterPro" id="IPR029063">
    <property type="entry name" value="SAM-dependent_MTases_sf"/>
</dbReference>
<dbReference type="GO" id="GO:0032259">
    <property type="term" value="P:methylation"/>
    <property type="evidence" value="ECO:0007669"/>
    <property type="project" value="UniProtKB-KW"/>
</dbReference>
<dbReference type="AlphaFoldDB" id="A0A7V0Z4I9"/>
<proteinExistence type="predicted"/>
<dbReference type="Pfam" id="PF13649">
    <property type="entry name" value="Methyltransf_25"/>
    <property type="match status" value="1"/>
</dbReference>
<evidence type="ECO:0000259" key="1">
    <source>
        <dbReference type="Pfam" id="PF13649"/>
    </source>
</evidence>
<dbReference type="Gene3D" id="3.40.50.150">
    <property type="entry name" value="Vaccinia Virus protein VP39"/>
    <property type="match status" value="1"/>
</dbReference>
<dbReference type="InterPro" id="IPR050447">
    <property type="entry name" value="Erg6_SMT_methyltransf"/>
</dbReference>
<keyword evidence="2" id="KW-0808">Transferase</keyword>
<name>A0A7V0Z4I9_UNCW3</name>
<dbReference type="GO" id="GO:0008168">
    <property type="term" value="F:methyltransferase activity"/>
    <property type="evidence" value="ECO:0007669"/>
    <property type="project" value="UniProtKB-KW"/>
</dbReference>
<sequence>MMTNQSNNKCCTVNIEKCDTFDFMANVIGLPVLHPGGFKATDEMANLCNINKDTKVLDIACGKGTNDCYLVERFGCSVTGIDLDENLIKQAKELAKKKRLPDKLTFKVANAEKLPFSDNEFDVSIFQERLYFYS</sequence>
<accession>A0A7V0Z4I9</accession>
<gene>
    <name evidence="2" type="ORF">ENP86_02610</name>
</gene>
<dbReference type="PANTHER" id="PTHR44068">
    <property type="entry name" value="ZGC:194242"/>
    <property type="match status" value="1"/>
</dbReference>
<dbReference type="EMBL" id="DSKY01000009">
    <property type="protein sequence ID" value="HDY58429.1"/>
    <property type="molecule type" value="Genomic_DNA"/>
</dbReference>
<dbReference type="CDD" id="cd02440">
    <property type="entry name" value="AdoMet_MTases"/>
    <property type="match status" value="1"/>
</dbReference>
<feature type="domain" description="Methyltransferase" evidence="1">
    <location>
        <begin position="56"/>
        <end position="128"/>
    </location>
</feature>
<dbReference type="SUPFAM" id="SSF53335">
    <property type="entry name" value="S-adenosyl-L-methionine-dependent methyltransferases"/>
    <property type="match status" value="1"/>
</dbReference>
<protein>
    <submittedName>
        <fullName evidence="2">Class I SAM-dependent methyltransferase</fullName>
    </submittedName>
</protein>
<organism evidence="2">
    <name type="scientific">candidate division WOR-3 bacterium</name>
    <dbReference type="NCBI Taxonomy" id="2052148"/>
    <lineage>
        <taxon>Bacteria</taxon>
        <taxon>Bacteria division WOR-3</taxon>
    </lineage>
</organism>